<evidence type="ECO:0000256" key="1">
    <source>
        <dbReference type="SAM" id="Coils"/>
    </source>
</evidence>
<dbReference type="EMBL" id="AVBF01000014">
    <property type="protein sequence ID" value="KGP73388.1"/>
    <property type="molecule type" value="Genomic_DNA"/>
</dbReference>
<comment type="caution">
    <text evidence="2">The sequence shown here is derived from an EMBL/GenBank/DDBJ whole genome shotgun (WGS) entry which is preliminary data.</text>
</comment>
<evidence type="ECO:0000313" key="2">
    <source>
        <dbReference type="EMBL" id="KGP73388.1"/>
    </source>
</evidence>
<gene>
    <name evidence="2" type="ORF">N782_05750</name>
</gene>
<dbReference type="STRING" id="1385514.N782_05750"/>
<protein>
    <recommendedName>
        <fullName evidence="4">Lipoprotein</fullName>
    </recommendedName>
</protein>
<organism evidence="2 3">
    <name type="scientific">Pontibacillus yanchengensis Y32</name>
    <dbReference type="NCBI Taxonomy" id="1385514"/>
    <lineage>
        <taxon>Bacteria</taxon>
        <taxon>Bacillati</taxon>
        <taxon>Bacillota</taxon>
        <taxon>Bacilli</taxon>
        <taxon>Bacillales</taxon>
        <taxon>Bacillaceae</taxon>
        <taxon>Pontibacillus</taxon>
    </lineage>
</organism>
<dbReference type="eggNOG" id="ENOG50333SB">
    <property type="taxonomic scope" value="Bacteria"/>
</dbReference>
<evidence type="ECO:0008006" key="4">
    <source>
        <dbReference type="Google" id="ProtNLM"/>
    </source>
</evidence>
<keyword evidence="1" id="KW-0175">Coiled coil</keyword>
<feature type="coiled-coil region" evidence="1">
    <location>
        <begin position="28"/>
        <end position="76"/>
    </location>
</feature>
<dbReference type="RefSeq" id="WP_036817929.1">
    <property type="nucleotide sequence ID" value="NZ_AVBF01000014.1"/>
</dbReference>
<accession>A0A0A2TG44</accession>
<keyword evidence="3" id="KW-1185">Reference proteome</keyword>
<name>A0A0A2TG44_9BACI</name>
<dbReference type="PROSITE" id="PS51257">
    <property type="entry name" value="PROKAR_LIPOPROTEIN"/>
    <property type="match status" value="1"/>
</dbReference>
<evidence type="ECO:0000313" key="3">
    <source>
        <dbReference type="Proteomes" id="UP000030147"/>
    </source>
</evidence>
<proteinExistence type="predicted"/>
<dbReference type="AlphaFoldDB" id="A0A0A2TG44"/>
<dbReference type="Proteomes" id="UP000030147">
    <property type="component" value="Unassembled WGS sequence"/>
</dbReference>
<dbReference type="OrthoDB" id="2455481at2"/>
<reference evidence="2 3" key="1">
    <citation type="journal article" date="2015" name="Stand. Genomic Sci.">
        <title>High quality draft genome sequence of the moderately halophilic bacterium Pontibacillus yanchengensis Y32(T) and comparison among Pontibacillus genomes.</title>
        <authorList>
            <person name="Huang J."/>
            <person name="Qiao Z.X."/>
            <person name="Tang J.W."/>
            <person name="Wang G."/>
        </authorList>
    </citation>
    <scope>NUCLEOTIDE SEQUENCE [LARGE SCALE GENOMIC DNA]</scope>
    <source>
        <strain evidence="2 3">Y32</strain>
    </source>
</reference>
<sequence>MRHCTVGFLILVISTILIGCEDSSEQVSASLEKKIEQKESIIENVKKEVEQLQKELQSKNQDVLDLEEKQEHTEELLHKSLSYLNENQQQKLANSQYKYTLEVNDNPVPKDGSLEIKKEQIKVSLIQRTPNHHVLPTEISRKGRISEDYYTHIKEIAPAPEKTFFTDGTIVTGIHHQFNKSNLQSNITFSITRELKKRLGLHTTSIQVKVK</sequence>